<feature type="domain" description="Laminin IV type A" evidence="7">
    <location>
        <begin position="261"/>
        <end position="442"/>
    </location>
</feature>
<organism evidence="8 9">
    <name type="scientific">Mytilus edulis</name>
    <name type="common">Blue mussel</name>
    <dbReference type="NCBI Taxonomy" id="6550"/>
    <lineage>
        <taxon>Eukaryota</taxon>
        <taxon>Metazoa</taxon>
        <taxon>Spiralia</taxon>
        <taxon>Lophotrochozoa</taxon>
        <taxon>Mollusca</taxon>
        <taxon>Bivalvia</taxon>
        <taxon>Autobranchia</taxon>
        <taxon>Pteriomorphia</taxon>
        <taxon>Mytilida</taxon>
        <taxon>Mytiloidea</taxon>
        <taxon>Mytilidae</taxon>
        <taxon>Mytilinae</taxon>
        <taxon>Mytilus</taxon>
    </lineage>
</organism>
<dbReference type="Gene3D" id="2.10.25.10">
    <property type="entry name" value="Laminin"/>
    <property type="match status" value="1"/>
</dbReference>
<keyword evidence="4" id="KW-0325">Glycoprotein</keyword>
<dbReference type="PROSITE" id="PS51115">
    <property type="entry name" value="LAMININ_IVA"/>
    <property type="match status" value="1"/>
</dbReference>
<dbReference type="PANTHER" id="PTHR10574">
    <property type="entry name" value="NETRIN/LAMININ-RELATED"/>
    <property type="match status" value="1"/>
</dbReference>
<dbReference type="InterPro" id="IPR000034">
    <property type="entry name" value="Laminin_IV"/>
</dbReference>
<evidence type="ECO:0000256" key="1">
    <source>
        <dbReference type="ARBA" id="ARBA00022729"/>
    </source>
</evidence>
<dbReference type="InterPro" id="IPR009030">
    <property type="entry name" value="Growth_fac_rcpt_cys_sf"/>
</dbReference>
<dbReference type="Pfam" id="PF00053">
    <property type="entry name" value="EGF_laminin"/>
    <property type="match status" value="1"/>
</dbReference>
<dbReference type="Proteomes" id="UP000683360">
    <property type="component" value="Unassembled WGS sequence"/>
</dbReference>
<dbReference type="InterPro" id="IPR036055">
    <property type="entry name" value="LDL_receptor-like_sf"/>
</dbReference>
<gene>
    <name evidence="8" type="ORF">MEDL_57027</name>
</gene>
<keyword evidence="5" id="KW-0424">Laminin EGF-like domain</keyword>
<dbReference type="PANTHER" id="PTHR10574:SF444">
    <property type="entry name" value="BASEMENT MEMBRANE-SPECIFIC HEPARAN SULFATE PROTEOGLYCAN CORE PROTEIN"/>
    <property type="match status" value="1"/>
</dbReference>
<dbReference type="SUPFAM" id="SSF57184">
    <property type="entry name" value="Growth factor receptor domain"/>
    <property type="match status" value="1"/>
</dbReference>
<evidence type="ECO:0000256" key="4">
    <source>
        <dbReference type="ARBA" id="ARBA00023180"/>
    </source>
</evidence>
<name>A0A8S3UFI0_MYTED</name>
<dbReference type="AlphaFoldDB" id="A0A8S3UFI0"/>
<evidence type="ECO:0000313" key="9">
    <source>
        <dbReference type="Proteomes" id="UP000683360"/>
    </source>
</evidence>
<sequence length="457" mass="52066">MIKRKNRTHANYKRNNSMRIKRKWQELRRNINKEIELAHNNYVNNLIGDIKQDSKPFWKYINNQKADKQGIPPLKTHDNKTADTDQQKAEALNTQFTSVYTETKYESVPYKTPPVDKMINIIVTTKGVEKILKNINASKAMGPDATLICRADQFTCTQQFQCIPAARKCDGFADCSDRTDEEGCERCDARGSLSQLPDSVTRQCTCKANVYGRSCVQCKQNTFYLSVNNPYGCVSCFCMGVSQQCTSTFWNRAQIGAFFTRDRQGFSLGDISQRQEPTTEGFTVNSNVRELIYRRFNTLPRRVYYWSLPQRFLGDKVTSYGGNLTFGIRYRPGLDTSPQDTAAPLVEISVRNDITLVYKDKTAPTPNTPEVYKVPLYEQFWTRPEGEPATREFLLMALADISALLIRATFTRDTDSASIRDVIMDIAEDRDTRLDRAYAVEQCACPTGYKGLSCEVS</sequence>
<dbReference type="PROSITE" id="PS01248">
    <property type="entry name" value="EGF_LAM_1"/>
    <property type="match status" value="1"/>
</dbReference>
<evidence type="ECO:0000256" key="6">
    <source>
        <dbReference type="PROSITE-ProRule" id="PRU00124"/>
    </source>
</evidence>
<keyword evidence="9" id="KW-1185">Reference proteome</keyword>
<evidence type="ECO:0000256" key="3">
    <source>
        <dbReference type="ARBA" id="ARBA00023157"/>
    </source>
</evidence>
<dbReference type="Pfam" id="PF00052">
    <property type="entry name" value="Laminin_B"/>
    <property type="match status" value="1"/>
</dbReference>
<dbReference type="InterPro" id="IPR002172">
    <property type="entry name" value="LDrepeatLR_classA_rpt"/>
</dbReference>
<dbReference type="PROSITE" id="PS00022">
    <property type="entry name" value="EGF_1"/>
    <property type="match status" value="1"/>
</dbReference>
<dbReference type="Pfam" id="PF00057">
    <property type="entry name" value="Ldl_recept_a"/>
    <property type="match status" value="1"/>
</dbReference>
<accession>A0A8S3UFI0</accession>
<protein>
    <submittedName>
        <fullName evidence="8">Basement membrane-specific heparan sulfate proteoglycan core protein</fullName>
    </submittedName>
</protein>
<keyword evidence="1" id="KW-0732">Signal</keyword>
<comment type="caution">
    <text evidence="8">The sequence shown here is derived from an EMBL/GenBank/DDBJ whole genome shotgun (WGS) entry which is preliminary data.</text>
</comment>
<keyword evidence="2" id="KW-0677">Repeat</keyword>
<dbReference type="GO" id="GO:0009887">
    <property type="term" value="P:animal organ morphogenesis"/>
    <property type="evidence" value="ECO:0007669"/>
    <property type="project" value="TreeGrafter"/>
</dbReference>
<evidence type="ECO:0000313" key="8">
    <source>
        <dbReference type="EMBL" id="CAG2244992.1"/>
    </source>
</evidence>
<dbReference type="GO" id="GO:0009888">
    <property type="term" value="P:tissue development"/>
    <property type="evidence" value="ECO:0007669"/>
    <property type="project" value="TreeGrafter"/>
</dbReference>
<dbReference type="SMART" id="SM00192">
    <property type="entry name" value="LDLa"/>
    <property type="match status" value="1"/>
</dbReference>
<feature type="disulfide bond" evidence="6">
    <location>
        <begin position="169"/>
        <end position="184"/>
    </location>
</feature>
<dbReference type="CDD" id="cd00055">
    <property type="entry name" value="EGF_Lam"/>
    <property type="match status" value="1"/>
</dbReference>
<dbReference type="CDD" id="cd00112">
    <property type="entry name" value="LDLa"/>
    <property type="match status" value="1"/>
</dbReference>
<dbReference type="FunFam" id="2.10.25.10:FF:000407">
    <property type="entry name" value="Laminin subunit alpha-3"/>
    <property type="match status" value="1"/>
</dbReference>
<dbReference type="Gene3D" id="4.10.400.10">
    <property type="entry name" value="Low-density Lipoprotein Receptor"/>
    <property type="match status" value="1"/>
</dbReference>
<keyword evidence="3 6" id="KW-1015">Disulfide bond</keyword>
<dbReference type="InterPro" id="IPR050440">
    <property type="entry name" value="Laminin/Netrin_ECM"/>
</dbReference>
<dbReference type="EMBL" id="CAJPWZ010002753">
    <property type="protein sequence ID" value="CAG2244992.1"/>
    <property type="molecule type" value="Genomic_DNA"/>
</dbReference>
<proteinExistence type="predicted"/>
<dbReference type="InterPro" id="IPR002049">
    <property type="entry name" value="LE_dom"/>
</dbReference>
<evidence type="ECO:0000259" key="7">
    <source>
        <dbReference type="PROSITE" id="PS51115"/>
    </source>
</evidence>
<comment type="caution">
    <text evidence="6">Lacks conserved residue(s) required for the propagation of feature annotation.</text>
</comment>
<reference evidence="8" key="1">
    <citation type="submission" date="2021-03" db="EMBL/GenBank/DDBJ databases">
        <authorList>
            <person name="Bekaert M."/>
        </authorList>
    </citation>
    <scope>NUCLEOTIDE SEQUENCE</scope>
</reference>
<dbReference type="PROSITE" id="PS50068">
    <property type="entry name" value="LDLRA_2"/>
    <property type="match status" value="1"/>
</dbReference>
<dbReference type="SMART" id="SM00281">
    <property type="entry name" value="LamB"/>
    <property type="match status" value="1"/>
</dbReference>
<dbReference type="SUPFAM" id="SSF57424">
    <property type="entry name" value="LDL receptor-like module"/>
    <property type="match status" value="1"/>
</dbReference>
<dbReference type="OrthoDB" id="6141520at2759"/>
<evidence type="ECO:0000256" key="2">
    <source>
        <dbReference type="ARBA" id="ARBA00022737"/>
    </source>
</evidence>
<evidence type="ECO:0000256" key="5">
    <source>
        <dbReference type="ARBA" id="ARBA00023292"/>
    </source>
</evidence>
<dbReference type="InterPro" id="IPR000742">
    <property type="entry name" value="EGF"/>
</dbReference>